<dbReference type="EMBL" id="CP016076">
    <property type="protein sequence ID" value="APU17060.1"/>
    <property type="molecule type" value="Genomic_DNA"/>
</dbReference>
<dbReference type="KEGG" id="acad:UA74_25245"/>
<proteinExistence type="predicted"/>
<name>A0AAC9PUG3_9PSEU</name>
<dbReference type="AlphaFoldDB" id="A0AAC9PUG3"/>
<reference evidence="2" key="1">
    <citation type="submission" date="2016-06" db="EMBL/GenBank/DDBJ databases">
        <title>Complete genome sequence of Actinoalloteichus fjordicus DSM 46855 (=ADI127-17), type strain of the new species Actinoalloteichus fjordicus.</title>
        <authorList>
            <person name="Ruckert C."/>
            <person name="Nouioui I."/>
            <person name="Willmese J."/>
            <person name="van Wezel G."/>
            <person name="Klenk H.-P."/>
            <person name="Kalinowski J."/>
            <person name="Zotchev S.B."/>
        </authorList>
    </citation>
    <scope>NUCLEOTIDE SEQUENCE [LARGE SCALE GENOMIC DNA]</scope>
    <source>
        <strain evidence="2">ADI127-7</strain>
    </source>
</reference>
<protein>
    <submittedName>
        <fullName evidence="1">Uncharacterized protein</fullName>
    </submittedName>
</protein>
<dbReference type="Proteomes" id="UP000185511">
    <property type="component" value="Chromosome"/>
</dbReference>
<accession>A0AAC9PUG3</accession>
<keyword evidence="2" id="KW-1185">Reference proteome</keyword>
<sequence>MIVDMPVVDGVPMPVVDVVDVITVWHRDVSTALAVLVAVCGVLDVHRGIALVEVPVVRPVQVSVVRIVDVVAVGHGDVPAARPVLVLVAGVLDVGGSHDERTSLVLVFAAAAVGPGRSRPDDVPHT</sequence>
<evidence type="ECO:0000313" key="2">
    <source>
        <dbReference type="Proteomes" id="UP000185511"/>
    </source>
</evidence>
<organism evidence="1 2">
    <name type="scientific">Actinoalloteichus fjordicus</name>
    <dbReference type="NCBI Taxonomy" id="1612552"/>
    <lineage>
        <taxon>Bacteria</taxon>
        <taxon>Bacillati</taxon>
        <taxon>Actinomycetota</taxon>
        <taxon>Actinomycetes</taxon>
        <taxon>Pseudonocardiales</taxon>
        <taxon>Pseudonocardiaceae</taxon>
        <taxon>Actinoalloteichus</taxon>
    </lineage>
</organism>
<gene>
    <name evidence="1" type="ORF">UA74_25245</name>
</gene>
<evidence type="ECO:0000313" key="1">
    <source>
        <dbReference type="EMBL" id="APU17060.1"/>
    </source>
</evidence>